<proteinExistence type="predicted"/>
<gene>
    <name evidence="1" type="ORF">JGI24_00160</name>
</gene>
<dbReference type="AlphaFoldDB" id="A0A656D321"/>
<protein>
    <submittedName>
        <fullName evidence="1">Uncharacterized protein</fullName>
    </submittedName>
</protein>
<accession>A0A656D321</accession>
<sequence length="116" mass="13427">MFASVLYIQLTLENGQRVVRDRALLRAVRGSFFVDSVQADVIKILLRQSEDTKLSDDKFAIFIFKKEEIDLPERFLVEIGDVILDIEKIKPFEFYVKDILRGGFIKAGNEVKIVKF</sequence>
<organism evidence="1 2">
    <name type="scientific">Kryptobacter tengchongensis</name>
    <dbReference type="NCBI Taxonomy" id="1643429"/>
    <lineage>
        <taxon>Bacteria</taxon>
        <taxon>Pseudomonadati</taxon>
        <taxon>Candidatus Kryptoniota</taxon>
        <taxon>Candidatus Kryptobacter</taxon>
    </lineage>
</organism>
<dbReference type="OrthoDB" id="9905876at2"/>
<dbReference type="EMBL" id="CZVU01000004">
    <property type="protein sequence ID" value="CUS96770.1"/>
    <property type="molecule type" value="Genomic_DNA"/>
</dbReference>
<reference evidence="1 2" key="1">
    <citation type="submission" date="2015-11" db="EMBL/GenBank/DDBJ databases">
        <authorList>
            <person name="Varghese N."/>
        </authorList>
    </citation>
    <scope>NUCLEOTIDE SEQUENCE [LARGE SCALE GENOMIC DNA]</scope>
    <source>
        <strain evidence="1 2">JGI-24</strain>
    </source>
</reference>
<keyword evidence="2" id="KW-1185">Reference proteome</keyword>
<evidence type="ECO:0000313" key="1">
    <source>
        <dbReference type="EMBL" id="CUS96770.1"/>
    </source>
</evidence>
<evidence type="ECO:0000313" key="2">
    <source>
        <dbReference type="Proteomes" id="UP000243065"/>
    </source>
</evidence>
<dbReference type="RefSeq" id="WP_072149659.1">
    <property type="nucleotide sequence ID" value="NZ_CZVU01000004.1"/>
</dbReference>
<dbReference type="Proteomes" id="UP000243065">
    <property type="component" value="Unassembled WGS sequence"/>
</dbReference>
<name>A0A656D321_KRYT1</name>